<feature type="compositionally biased region" description="Pro residues" evidence="2">
    <location>
        <begin position="359"/>
        <end position="377"/>
    </location>
</feature>
<feature type="compositionally biased region" description="Polar residues" evidence="2">
    <location>
        <begin position="182"/>
        <end position="214"/>
    </location>
</feature>
<organism evidence="3 4">
    <name type="scientific">Actinomadura luteofluorescens</name>
    <dbReference type="NCBI Taxonomy" id="46163"/>
    <lineage>
        <taxon>Bacteria</taxon>
        <taxon>Bacillati</taxon>
        <taxon>Actinomycetota</taxon>
        <taxon>Actinomycetes</taxon>
        <taxon>Streptosporangiales</taxon>
        <taxon>Thermomonosporaceae</taxon>
        <taxon>Actinomadura</taxon>
    </lineage>
</organism>
<name>A0A7Y9EGE9_9ACTN</name>
<dbReference type="EMBL" id="JACCBA010000001">
    <property type="protein sequence ID" value="NYD47293.1"/>
    <property type="molecule type" value="Genomic_DNA"/>
</dbReference>
<feature type="compositionally biased region" description="Low complexity" evidence="2">
    <location>
        <begin position="96"/>
        <end position="129"/>
    </location>
</feature>
<feature type="compositionally biased region" description="Pro residues" evidence="2">
    <location>
        <begin position="274"/>
        <end position="284"/>
    </location>
</feature>
<dbReference type="RefSeq" id="WP_179844390.1">
    <property type="nucleotide sequence ID" value="NZ_JACCBA010000001.1"/>
</dbReference>
<proteinExistence type="predicted"/>
<evidence type="ECO:0000256" key="2">
    <source>
        <dbReference type="SAM" id="MobiDB-lite"/>
    </source>
</evidence>
<feature type="region of interest" description="Disordered" evidence="2">
    <location>
        <begin position="1"/>
        <end position="394"/>
    </location>
</feature>
<feature type="compositionally biased region" description="Acidic residues" evidence="2">
    <location>
        <begin position="42"/>
        <end position="73"/>
    </location>
</feature>
<protein>
    <submittedName>
        <fullName evidence="3">Uncharacterized protein</fullName>
    </submittedName>
</protein>
<evidence type="ECO:0000313" key="4">
    <source>
        <dbReference type="Proteomes" id="UP000529783"/>
    </source>
</evidence>
<evidence type="ECO:0000256" key="1">
    <source>
        <dbReference type="ARBA" id="ARBA00022581"/>
    </source>
</evidence>
<feature type="compositionally biased region" description="Pro residues" evidence="2">
    <location>
        <begin position="294"/>
        <end position="309"/>
    </location>
</feature>
<evidence type="ECO:0000313" key="3">
    <source>
        <dbReference type="EMBL" id="NYD47293.1"/>
    </source>
</evidence>
<accession>A0A7Y9EGE9</accession>
<keyword evidence="1" id="KW-0945">Host-virus interaction</keyword>
<reference evidence="3 4" key="1">
    <citation type="submission" date="2020-07" db="EMBL/GenBank/DDBJ databases">
        <title>Sequencing the genomes of 1000 actinobacteria strains.</title>
        <authorList>
            <person name="Klenk H.-P."/>
        </authorList>
    </citation>
    <scope>NUCLEOTIDE SEQUENCE [LARGE SCALE GENOMIC DNA]</scope>
    <source>
        <strain evidence="3 4">DSM 40398</strain>
    </source>
</reference>
<gene>
    <name evidence="3" type="ORF">BJY14_003276</name>
</gene>
<dbReference type="AlphaFoldDB" id="A0A7Y9EGE9"/>
<feature type="compositionally biased region" description="Basic and acidic residues" evidence="2">
    <location>
        <begin position="1"/>
        <end position="17"/>
    </location>
</feature>
<dbReference type="InterPro" id="IPR036278">
    <property type="entry name" value="Sialidase_sf"/>
</dbReference>
<dbReference type="Proteomes" id="UP000529783">
    <property type="component" value="Unassembled WGS sequence"/>
</dbReference>
<sequence>MTPTGKPDDDHEGERPEPGQTPPPPRWMDDQGSSGPLLLPADDPEDDPEDDLEEDPEGDDFPEDSPEDDPEGDMADRTVVDPNVNQTMILPKRQKPAAGRSAESAAENGGAGAEAGSPALPAPVADAPATSTDIPAQPSPYGRESADVTRTEIPLPPPSSYEEDMADVTRIESPTQPPPTYGQDTGDVTRTEFPTQPSPSYGQDTGEVTKSGFPTQPPPSYGQDTGDVTRIESPTQPPPSFEQDAADVTWIEAPGQQPPPYEQDMADVTRIEKLPPPPPAPPQAPHQQAAHQQPAPPSPSQTPPAPEPFPWAQEIPGAPARPAPEPFPWAQEIPGAQAPPAPQGPPAAEPFPWAQQVPGTPPPGPEAVHPIAPPPAIDEPWRTGGPSGPKGPRRSIKKPLLIGAGGLAAVALVAAGVLVVPGLIGSDDDGGGAGAKLAGALFPVDAAARTDGRDQQVTGVAARGSTVVAVGGETDPQNSRGLFLVSSDGGRTFTSVDQQDTDGGLAPPGGVPEAVGASRRGWVAVGSRAGGGGAVWLSKDGKEWRRQPDAVGDVFGPHDRVTRIVGTGGGFLAVGENSPKGDFSDARPAVWLSSDGRRWEARVGDQIGLQVQNGGFSLVEAAANGDVILLEGLITPDSKKPGPYRKVWRSDDAGRTWSTSDVPAPKGSRGLMIGGGGGSGFLAMREMSASGKLFGQAFTSRDGRSWTRTGKLEPAGYQRTNGIVSDGRGFTAVTVRGTDVLLARTADGAAWKAAGSAESKAGREVLGAAAAGGQTVLVGREPGGGDLDPMLGVWDANGAAVPVDLAKIPGAIRPDHAVRAVAATNGLTVAVGSASGDAAVWSSQDGASWKAAQGLGAAFTRPGPQQLDDVAAGGAGWLAVGYDQSAPRRPLVVTSKDGATWQAADGAPAFAANSQGAPVTAAAAAGSAGYVVVGTQGYSVATWYSPDLKNWARGAGADPKMMAGTKAASRWMLDVTSGSFGYAAVGGSRDGKGNHPSVWLSPDGQRWTLQELQLPGSGVTEGHLTHVAAKGNTLVATGVAATPKGLDWLGYVSADAGRTWRPLASPSGDTTVSVTALAATPKGFAATGTTGRAGATDVVSWTSADGSSWQASTPGGTGLGGVGDQEITGLAAFGNTLLGVGRSADSGGAQPVLWSRPVP</sequence>
<dbReference type="SUPFAM" id="SSF50939">
    <property type="entry name" value="Sialidases"/>
    <property type="match status" value="2"/>
</dbReference>
<keyword evidence="4" id="KW-1185">Reference proteome</keyword>
<comment type="caution">
    <text evidence="3">The sequence shown here is derived from an EMBL/GenBank/DDBJ whole genome shotgun (WGS) entry which is preliminary data.</text>
</comment>
<feature type="compositionally biased region" description="Pro residues" evidence="2">
    <location>
        <begin position="337"/>
        <end position="349"/>
    </location>
</feature>
<dbReference type="PANTHER" id="PTHR13037:SF24">
    <property type="entry name" value="POLYCOMB PROTEIN PCL-RELATED"/>
    <property type="match status" value="1"/>
</dbReference>
<dbReference type="PANTHER" id="PTHR13037">
    <property type="entry name" value="FORMIN"/>
    <property type="match status" value="1"/>
</dbReference>